<reference evidence="1" key="1">
    <citation type="submission" date="2022-04" db="EMBL/GenBank/DDBJ databases">
        <title>Paenibacillus mangrovi sp. nov., a novel endophytic bacterium isolated from bark of Kandelia candel.</title>
        <authorList>
            <person name="Tuo L."/>
        </authorList>
    </citation>
    <scope>NUCLEOTIDE SEQUENCE</scope>
    <source>
        <strain evidence="1">KQZ6P-2</strain>
    </source>
</reference>
<protein>
    <submittedName>
        <fullName evidence="1">Uncharacterized protein</fullName>
    </submittedName>
</protein>
<dbReference type="Proteomes" id="UP001139347">
    <property type="component" value="Unassembled WGS sequence"/>
</dbReference>
<organism evidence="1 2">
    <name type="scientific">Paenibacillus mangrovi</name>
    <dbReference type="NCBI Taxonomy" id="2931978"/>
    <lineage>
        <taxon>Bacteria</taxon>
        <taxon>Bacillati</taxon>
        <taxon>Bacillota</taxon>
        <taxon>Bacilli</taxon>
        <taxon>Bacillales</taxon>
        <taxon>Paenibacillaceae</taxon>
        <taxon>Paenibacillus</taxon>
    </lineage>
</organism>
<dbReference type="AlphaFoldDB" id="A0A9X1WKV3"/>
<sequence>MSMQIQRGTITQFINNIDTGISNIRNQMLNQTSANGKLWLYDLKFNKSYPDPLFNTQQNFGEIIDQAFTYYVSMRAAEELFNKFPWITYFDMNIGANNGTDIESNISSNGEVVLVEVFAVVRPSNNGKLSKEIRNIRKRKPSKAKARKIHRFVFFYCPDPNNYYINAYNYLNKVQKNKATVQVKWINI</sequence>
<dbReference type="EMBL" id="JALIRP010000001">
    <property type="protein sequence ID" value="MCJ8010749.1"/>
    <property type="molecule type" value="Genomic_DNA"/>
</dbReference>
<proteinExistence type="predicted"/>
<dbReference type="RefSeq" id="WP_244719737.1">
    <property type="nucleotide sequence ID" value="NZ_JALIRP010000001.1"/>
</dbReference>
<comment type="caution">
    <text evidence="1">The sequence shown here is derived from an EMBL/GenBank/DDBJ whole genome shotgun (WGS) entry which is preliminary data.</text>
</comment>
<gene>
    <name evidence="1" type="ORF">MUG84_03190</name>
</gene>
<name>A0A9X1WKV3_9BACL</name>
<keyword evidence="2" id="KW-1185">Reference proteome</keyword>
<accession>A0A9X1WKV3</accession>
<evidence type="ECO:0000313" key="2">
    <source>
        <dbReference type="Proteomes" id="UP001139347"/>
    </source>
</evidence>
<evidence type="ECO:0000313" key="1">
    <source>
        <dbReference type="EMBL" id="MCJ8010749.1"/>
    </source>
</evidence>